<evidence type="ECO:0000256" key="4">
    <source>
        <dbReference type="ARBA" id="ARBA00022692"/>
    </source>
</evidence>
<evidence type="ECO:0000256" key="9">
    <source>
        <dbReference type="ARBA" id="ARBA00023237"/>
    </source>
</evidence>
<protein>
    <submittedName>
        <fullName evidence="11">TonB-dependent receptor</fullName>
    </submittedName>
</protein>
<organism evidence="11 12">
    <name type="scientific">Phocaeicola coprocola</name>
    <dbReference type="NCBI Taxonomy" id="310298"/>
    <lineage>
        <taxon>Bacteria</taxon>
        <taxon>Pseudomonadati</taxon>
        <taxon>Bacteroidota</taxon>
        <taxon>Bacteroidia</taxon>
        <taxon>Bacteroidales</taxon>
        <taxon>Bacteroidaceae</taxon>
        <taxon>Phocaeicola</taxon>
    </lineage>
</organism>
<comment type="caution">
    <text evidence="11">The sequence shown here is derived from an EMBL/GenBank/DDBJ whole genome shotgun (WGS) entry which is preliminary data.</text>
</comment>
<dbReference type="EMBL" id="DYXD01000110">
    <property type="protein sequence ID" value="HJF07540.1"/>
    <property type="molecule type" value="Genomic_DNA"/>
</dbReference>
<dbReference type="SUPFAM" id="SSF56935">
    <property type="entry name" value="Porins"/>
    <property type="match status" value="1"/>
</dbReference>
<evidence type="ECO:0000256" key="3">
    <source>
        <dbReference type="ARBA" id="ARBA00022452"/>
    </source>
</evidence>
<keyword evidence="8 11" id="KW-0675">Receptor</keyword>
<evidence type="ECO:0000256" key="2">
    <source>
        <dbReference type="ARBA" id="ARBA00022448"/>
    </source>
</evidence>
<evidence type="ECO:0000259" key="10">
    <source>
        <dbReference type="Pfam" id="PF00593"/>
    </source>
</evidence>
<dbReference type="AlphaFoldDB" id="A0A921K2U0"/>
<dbReference type="GO" id="GO:0009279">
    <property type="term" value="C:cell outer membrane"/>
    <property type="evidence" value="ECO:0007669"/>
    <property type="project" value="UniProtKB-SubCell"/>
</dbReference>
<proteinExistence type="predicted"/>
<evidence type="ECO:0000256" key="8">
    <source>
        <dbReference type="ARBA" id="ARBA00023170"/>
    </source>
</evidence>
<dbReference type="Gene3D" id="2.60.40.1120">
    <property type="entry name" value="Carboxypeptidase-like, regulatory domain"/>
    <property type="match status" value="1"/>
</dbReference>
<dbReference type="PANTHER" id="PTHR30069">
    <property type="entry name" value="TONB-DEPENDENT OUTER MEMBRANE RECEPTOR"/>
    <property type="match status" value="1"/>
</dbReference>
<evidence type="ECO:0000256" key="5">
    <source>
        <dbReference type="ARBA" id="ARBA00022729"/>
    </source>
</evidence>
<dbReference type="Pfam" id="PF13715">
    <property type="entry name" value="CarbopepD_reg_2"/>
    <property type="match status" value="1"/>
</dbReference>
<reference evidence="11" key="1">
    <citation type="journal article" date="2021" name="PeerJ">
        <title>Extensive microbial diversity within the chicken gut microbiome revealed by metagenomics and culture.</title>
        <authorList>
            <person name="Gilroy R."/>
            <person name="Ravi A."/>
            <person name="Getino M."/>
            <person name="Pursley I."/>
            <person name="Horton D.L."/>
            <person name="Alikhan N.F."/>
            <person name="Baker D."/>
            <person name="Gharbi K."/>
            <person name="Hall N."/>
            <person name="Watson M."/>
            <person name="Adriaenssens E.M."/>
            <person name="Foster-Nyarko E."/>
            <person name="Jarju S."/>
            <person name="Secka A."/>
            <person name="Antonio M."/>
            <person name="Oren A."/>
            <person name="Chaudhuri R.R."/>
            <person name="La Ragione R."/>
            <person name="Hildebrand F."/>
            <person name="Pallen M.J."/>
        </authorList>
    </citation>
    <scope>NUCLEOTIDE SEQUENCE</scope>
    <source>
        <strain evidence="11">CHK165-8395</strain>
    </source>
</reference>
<keyword evidence="2" id="KW-0813">Transport</keyword>
<sequence>MSRLERYLILTAVVVVCGIAGLWAQNAGPVRTVAEETLHVDASSATVLQWFRKIEREKRIVLSYNASLIDLSRVRKVNASGEMTVGELLELVLDGYVVRTEFVPPRKLMIQVREKESFYVSGTVFEDGSKERLYGAVVSLDDGKGKQWNCISDGNGVFKLYAPEGVYKLSVSYMGYNPYSRQVRVDKDRFFTTTLKPLLFEIEEVTVESNKRSEELGELTPSNMLAFSGNDLFSQIWILPGVTSSLAGSNLQVDGGSNDENQFLLDGVPVFHPGHINSLLPIFNGDAVKNMVFHKGFFDTHLEGRLSSVTEVNLKEGNKQEHVGTLTLDMPAASATLEGPIVKDKLSYMVSARRSWLDFFDRLLSEENRLNHASYDYNAKLSYALSKVSSLSFLAYGARDDYHLPLLDEEENTSVLRWENQVYQLAYHTQAGKLGNRTAVFYSSHTNRARSEMLGTETDGYIRSGIRSVNVSTEFDYAFENIYRAQWGAKYSHEVYELASFDTDAGVRHEPVNQVSLFYDNHIRISPQLSVQVGVHGVGYLPRNHRPYYSIQPRMSVKYFPGEEDMLYFNFSKMEQFYHCLRLFSWDLPTDFRMPSIDGYKPRSSEHYEAGWKHFLDNGMLEVSAYYKTRRNVVALRPEVFVEDGQWQEYIMVGNGDSYGARMYFYKNWKRWKLQLSYTYARSREWFGELPDNGKMPSMYDIPHQLNTALSYQLNMRSLISVGGMMRSGKMLDLDENFDPLPASEFRKQRMPMNYRIDVGYAYRKSFGRKLLSLRLGLYNVLGNPPEEEILSFYSVHWKSNCLPYAGVSFRF</sequence>
<keyword evidence="3" id="KW-1134">Transmembrane beta strand</keyword>
<evidence type="ECO:0000256" key="7">
    <source>
        <dbReference type="ARBA" id="ARBA00023136"/>
    </source>
</evidence>
<keyword evidence="9" id="KW-0998">Cell outer membrane</keyword>
<dbReference type="Proteomes" id="UP000718012">
    <property type="component" value="Unassembled WGS sequence"/>
</dbReference>
<dbReference type="InterPro" id="IPR008969">
    <property type="entry name" value="CarboxyPept-like_regulatory"/>
</dbReference>
<reference evidence="11" key="2">
    <citation type="submission" date="2021-09" db="EMBL/GenBank/DDBJ databases">
        <authorList>
            <person name="Gilroy R."/>
        </authorList>
    </citation>
    <scope>NUCLEOTIDE SEQUENCE</scope>
    <source>
        <strain evidence="11">CHK165-8395</strain>
    </source>
</reference>
<dbReference type="GO" id="GO:0015344">
    <property type="term" value="F:siderophore uptake transmembrane transporter activity"/>
    <property type="evidence" value="ECO:0007669"/>
    <property type="project" value="TreeGrafter"/>
</dbReference>
<dbReference type="InterPro" id="IPR036942">
    <property type="entry name" value="Beta-barrel_TonB_sf"/>
</dbReference>
<evidence type="ECO:0000256" key="1">
    <source>
        <dbReference type="ARBA" id="ARBA00004571"/>
    </source>
</evidence>
<evidence type="ECO:0000256" key="6">
    <source>
        <dbReference type="ARBA" id="ARBA00023077"/>
    </source>
</evidence>
<dbReference type="Pfam" id="PF00593">
    <property type="entry name" value="TonB_dep_Rec_b-barrel"/>
    <property type="match status" value="1"/>
</dbReference>
<dbReference type="SUPFAM" id="SSF49464">
    <property type="entry name" value="Carboxypeptidase regulatory domain-like"/>
    <property type="match status" value="1"/>
</dbReference>
<comment type="subcellular location">
    <subcellularLocation>
        <location evidence="1">Cell outer membrane</location>
        <topology evidence="1">Multi-pass membrane protein</topology>
    </subcellularLocation>
</comment>
<evidence type="ECO:0000313" key="11">
    <source>
        <dbReference type="EMBL" id="HJF07540.1"/>
    </source>
</evidence>
<keyword evidence="5" id="KW-0732">Signal</keyword>
<name>A0A921K2U0_9BACT</name>
<dbReference type="InterPro" id="IPR000531">
    <property type="entry name" value="Beta-barrel_TonB"/>
</dbReference>
<dbReference type="PANTHER" id="PTHR30069:SF29">
    <property type="entry name" value="HEMOGLOBIN AND HEMOGLOBIN-HAPTOGLOBIN-BINDING PROTEIN 1-RELATED"/>
    <property type="match status" value="1"/>
</dbReference>
<evidence type="ECO:0000313" key="12">
    <source>
        <dbReference type="Proteomes" id="UP000718012"/>
    </source>
</evidence>
<keyword evidence="4" id="KW-0812">Transmembrane</keyword>
<keyword evidence="7" id="KW-0472">Membrane</keyword>
<feature type="domain" description="TonB-dependent receptor-like beta-barrel" evidence="10">
    <location>
        <begin position="375"/>
        <end position="781"/>
    </location>
</feature>
<dbReference type="Gene3D" id="2.40.170.20">
    <property type="entry name" value="TonB-dependent receptor, beta-barrel domain"/>
    <property type="match status" value="1"/>
</dbReference>
<keyword evidence="6" id="KW-0798">TonB box</keyword>
<accession>A0A921K2U0</accession>
<dbReference type="GO" id="GO:0044718">
    <property type="term" value="P:siderophore transmembrane transport"/>
    <property type="evidence" value="ECO:0007669"/>
    <property type="project" value="TreeGrafter"/>
</dbReference>
<gene>
    <name evidence="11" type="ORF">K8U81_05000</name>
</gene>
<dbReference type="InterPro" id="IPR039426">
    <property type="entry name" value="TonB-dep_rcpt-like"/>
</dbReference>